<name>A0A8S5U1T5_9CAUD</name>
<reference evidence="1" key="1">
    <citation type="journal article" date="2021" name="Proc. Natl. Acad. Sci. U.S.A.">
        <title>A Catalog of Tens of Thousands of Viruses from Human Metagenomes Reveals Hidden Associations with Chronic Diseases.</title>
        <authorList>
            <person name="Tisza M.J."/>
            <person name="Buck C.B."/>
        </authorList>
    </citation>
    <scope>NUCLEOTIDE SEQUENCE</scope>
    <source>
        <strain evidence="1">CtdHi7</strain>
    </source>
</reference>
<protein>
    <submittedName>
        <fullName evidence="1">Uncharacterized protein</fullName>
    </submittedName>
</protein>
<dbReference type="EMBL" id="BK015985">
    <property type="protein sequence ID" value="DAF88417.1"/>
    <property type="molecule type" value="Genomic_DNA"/>
</dbReference>
<accession>A0A8S5U1T5</accession>
<proteinExistence type="predicted"/>
<organism evidence="1">
    <name type="scientific">Siphoviridae sp. ctdHi7</name>
    <dbReference type="NCBI Taxonomy" id="2825577"/>
    <lineage>
        <taxon>Viruses</taxon>
        <taxon>Duplodnaviria</taxon>
        <taxon>Heunggongvirae</taxon>
        <taxon>Uroviricota</taxon>
        <taxon>Caudoviricetes</taxon>
    </lineage>
</organism>
<sequence length="135" mass="14465">MSATNFNNMEFGIADADLAARILTIAVRDANDRLTANAADITAAVAAYTKEFAAEEKTITLTNSVGYPFNNSVQTVSMTPVRKSKNYLVEYSITTKNGNVGEVEISDKQLNGFKVAFTGSAKSVTLKLFIKGGTI</sequence>
<evidence type="ECO:0000313" key="1">
    <source>
        <dbReference type="EMBL" id="DAF88417.1"/>
    </source>
</evidence>